<sequence length="37" mass="4050">GIKGVFLLKTLIPAFCVLLILQSLSGILRLLRPEADQ</sequence>
<keyword evidence="1" id="KW-0812">Transmembrane</keyword>
<evidence type="ECO:0000256" key="1">
    <source>
        <dbReference type="SAM" id="Phobius"/>
    </source>
</evidence>
<reference evidence="2 3" key="1">
    <citation type="journal article" date="2018" name="Nat. Biotechnol.">
        <title>A standardized bacterial taxonomy based on genome phylogeny substantially revises the tree of life.</title>
        <authorList>
            <person name="Parks D.H."/>
            <person name="Chuvochina M."/>
            <person name="Waite D.W."/>
            <person name="Rinke C."/>
            <person name="Skarshewski A."/>
            <person name="Chaumeil P.A."/>
            <person name="Hugenholtz P."/>
        </authorList>
    </citation>
    <scope>NUCLEOTIDE SEQUENCE [LARGE SCALE GENOMIC DNA]</scope>
    <source>
        <strain evidence="2">UBA9169</strain>
    </source>
</reference>
<proteinExistence type="predicted"/>
<accession>A0A348WHP5</accession>
<keyword evidence="1" id="KW-1133">Transmembrane helix</keyword>
<organism evidence="2 3">
    <name type="scientific">Roseovarius nubinhibens</name>
    <dbReference type="NCBI Taxonomy" id="314263"/>
    <lineage>
        <taxon>Bacteria</taxon>
        <taxon>Pseudomonadati</taxon>
        <taxon>Pseudomonadota</taxon>
        <taxon>Alphaproteobacteria</taxon>
        <taxon>Rhodobacterales</taxon>
        <taxon>Roseobacteraceae</taxon>
        <taxon>Roseovarius</taxon>
    </lineage>
</organism>
<dbReference type="EMBL" id="DMVW01000188">
    <property type="protein sequence ID" value="HAR54057.1"/>
    <property type="molecule type" value="Genomic_DNA"/>
</dbReference>
<dbReference type="AlphaFoldDB" id="A0A348WHP5"/>
<comment type="caution">
    <text evidence="2">The sequence shown here is derived from an EMBL/GenBank/DDBJ whole genome shotgun (WGS) entry which is preliminary data.</text>
</comment>
<feature type="non-terminal residue" evidence="2">
    <location>
        <position position="1"/>
    </location>
</feature>
<evidence type="ECO:0000313" key="2">
    <source>
        <dbReference type="EMBL" id="HAR54057.1"/>
    </source>
</evidence>
<keyword evidence="1" id="KW-0472">Membrane</keyword>
<name>A0A348WHP5_9RHOB</name>
<protein>
    <submittedName>
        <fullName evidence="2">C4-dicarboxylate ABC transporter permease</fullName>
    </submittedName>
</protein>
<gene>
    <name evidence="2" type="ORF">DCS45_19595</name>
</gene>
<evidence type="ECO:0000313" key="3">
    <source>
        <dbReference type="Proteomes" id="UP000264719"/>
    </source>
</evidence>
<feature type="transmembrane region" description="Helical" evidence="1">
    <location>
        <begin position="12"/>
        <end position="31"/>
    </location>
</feature>
<dbReference type="Proteomes" id="UP000264719">
    <property type="component" value="Unassembled WGS sequence"/>
</dbReference>